<reference evidence="1" key="1">
    <citation type="submission" date="2022-04" db="EMBL/GenBank/DDBJ databases">
        <title>Genome of the entomopathogenic fungus Entomophthora muscae.</title>
        <authorList>
            <person name="Elya C."/>
            <person name="Lovett B.R."/>
            <person name="Lee E."/>
            <person name="Macias A.M."/>
            <person name="Hajek A.E."/>
            <person name="De Bivort B.L."/>
            <person name="Kasson M.T."/>
            <person name="De Fine Licht H.H."/>
            <person name="Stajich J.E."/>
        </authorList>
    </citation>
    <scope>NUCLEOTIDE SEQUENCE</scope>
    <source>
        <strain evidence="1">Berkeley</strain>
    </source>
</reference>
<accession>A0ACC2SB73</accession>
<comment type="caution">
    <text evidence="1">The sequence shown here is derived from an EMBL/GenBank/DDBJ whole genome shotgun (WGS) entry which is preliminary data.</text>
</comment>
<sequence>MACRYLNRFLRNRQSVLYHKTVESLYHNQTFSNSLLLRHTSPAQIKDVGSRFPPIQIKAPSKTKNLHNISLNNSKSAVCFSTSTKNYIDNDNLKEKAVPSQQKLSFEPKKKPDSFIAPYLQLARVDKPIGTMLLLWPCVWSIGMASFHLTSSPLDTLYTLSLFSTGAFIMRGAGCTINDLWDIKFDRKVERTRLRPLAAGTLTTKQAVGFLAIQLSGGLAILTQLNNYSIALGAASLSLVFIYPFMKRITYWPQVVLGICVVTY</sequence>
<dbReference type="EC" id="2.5.1.39" evidence="1"/>
<organism evidence="1 2">
    <name type="scientific">Entomophthora muscae</name>
    <dbReference type="NCBI Taxonomy" id="34485"/>
    <lineage>
        <taxon>Eukaryota</taxon>
        <taxon>Fungi</taxon>
        <taxon>Fungi incertae sedis</taxon>
        <taxon>Zoopagomycota</taxon>
        <taxon>Entomophthoromycotina</taxon>
        <taxon>Entomophthoromycetes</taxon>
        <taxon>Entomophthorales</taxon>
        <taxon>Entomophthoraceae</taxon>
        <taxon>Entomophthora</taxon>
    </lineage>
</organism>
<proteinExistence type="predicted"/>
<dbReference type="Proteomes" id="UP001165960">
    <property type="component" value="Unassembled WGS sequence"/>
</dbReference>
<gene>
    <name evidence="1" type="primary">COQ2_1</name>
    <name evidence="1" type="ORF">DSO57_1002428</name>
</gene>
<protein>
    <submittedName>
        <fullName evidence="1">Para-hydroxybenzoate--polyprenyltransferase, mitochondrial (PHB:polyprenyltransferase)</fullName>
        <ecNumber evidence="1">2.5.1.39</ecNumber>
    </submittedName>
</protein>
<dbReference type="EMBL" id="QTSX02005685">
    <property type="protein sequence ID" value="KAJ9059432.1"/>
    <property type="molecule type" value="Genomic_DNA"/>
</dbReference>
<evidence type="ECO:0000313" key="2">
    <source>
        <dbReference type="Proteomes" id="UP001165960"/>
    </source>
</evidence>
<keyword evidence="2" id="KW-1185">Reference proteome</keyword>
<keyword evidence="1" id="KW-0808">Transferase</keyword>
<name>A0ACC2SB73_9FUNG</name>
<evidence type="ECO:0000313" key="1">
    <source>
        <dbReference type="EMBL" id="KAJ9059432.1"/>
    </source>
</evidence>